<sequence length="75" mass="7461">MTVGRLLPGAGFRLGGGDADIDIRMTVVGHGPVGPPEGGAILPDPGFCEVSHRGDLRISVRMKGAGGPPGDALAS</sequence>
<gene>
    <name evidence="1" type="ORF">GCM10010357_30970</name>
</gene>
<dbReference type="EMBL" id="BAAABX010000034">
    <property type="protein sequence ID" value="GAA0407841.1"/>
    <property type="molecule type" value="Genomic_DNA"/>
</dbReference>
<reference evidence="2" key="1">
    <citation type="journal article" date="2019" name="Int. J. Syst. Evol. Microbiol.">
        <title>The Global Catalogue of Microorganisms (GCM) 10K type strain sequencing project: providing services to taxonomists for standard genome sequencing and annotation.</title>
        <authorList>
            <consortium name="The Broad Institute Genomics Platform"/>
            <consortium name="The Broad Institute Genome Sequencing Center for Infectious Disease"/>
            <person name="Wu L."/>
            <person name="Ma J."/>
        </authorList>
    </citation>
    <scope>NUCLEOTIDE SEQUENCE [LARGE SCALE GENOMIC DNA]</scope>
    <source>
        <strain evidence="2">JCM 4788</strain>
    </source>
</reference>
<evidence type="ECO:0000313" key="2">
    <source>
        <dbReference type="Proteomes" id="UP001500879"/>
    </source>
</evidence>
<comment type="caution">
    <text evidence="1">The sequence shown here is derived from an EMBL/GenBank/DDBJ whole genome shotgun (WGS) entry which is preliminary data.</text>
</comment>
<accession>A0ABP3IK39</accession>
<keyword evidence="2" id="KW-1185">Reference proteome</keyword>
<proteinExistence type="predicted"/>
<protein>
    <submittedName>
        <fullName evidence="1">Uncharacterized protein</fullName>
    </submittedName>
</protein>
<evidence type="ECO:0000313" key="1">
    <source>
        <dbReference type="EMBL" id="GAA0407841.1"/>
    </source>
</evidence>
<name>A0ABP3IK39_9ACTN</name>
<dbReference type="Proteomes" id="UP001500879">
    <property type="component" value="Unassembled WGS sequence"/>
</dbReference>
<organism evidence="1 2">
    <name type="scientific">Streptomyces luteireticuli</name>
    <dbReference type="NCBI Taxonomy" id="173858"/>
    <lineage>
        <taxon>Bacteria</taxon>
        <taxon>Bacillati</taxon>
        <taxon>Actinomycetota</taxon>
        <taxon>Actinomycetes</taxon>
        <taxon>Kitasatosporales</taxon>
        <taxon>Streptomycetaceae</taxon>
        <taxon>Streptomyces</taxon>
    </lineage>
</organism>